<dbReference type="AlphaFoldDB" id="A0A2R8BJJ9"/>
<proteinExistence type="predicted"/>
<protein>
    <submittedName>
        <fullName evidence="1">Uncharacterized protein</fullName>
    </submittedName>
</protein>
<organism evidence="1 2">
    <name type="scientific">Albidovulum aquaemixtae</name>
    <dbReference type="NCBI Taxonomy" id="1542388"/>
    <lineage>
        <taxon>Bacteria</taxon>
        <taxon>Pseudomonadati</taxon>
        <taxon>Pseudomonadota</taxon>
        <taxon>Alphaproteobacteria</taxon>
        <taxon>Rhodobacterales</taxon>
        <taxon>Paracoccaceae</taxon>
        <taxon>Albidovulum</taxon>
    </lineage>
</organism>
<keyword evidence="2" id="KW-1185">Reference proteome</keyword>
<reference evidence="1 2" key="1">
    <citation type="submission" date="2018-03" db="EMBL/GenBank/DDBJ databases">
        <authorList>
            <person name="Keele B.F."/>
        </authorList>
    </citation>
    <scope>NUCLEOTIDE SEQUENCE [LARGE SCALE GENOMIC DNA]</scope>
    <source>
        <strain evidence="1 2">CECT 8626</strain>
    </source>
</reference>
<evidence type="ECO:0000313" key="1">
    <source>
        <dbReference type="EMBL" id="SPH23471.1"/>
    </source>
</evidence>
<evidence type="ECO:0000313" key="2">
    <source>
        <dbReference type="Proteomes" id="UP000244924"/>
    </source>
</evidence>
<dbReference type="Proteomes" id="UP000244924">
    <property type="component" value="Unassembled WGS sequence"/>
</dbReference>
<sequence>MTEVMNVAPATAKVETGMKNAKRMHGLFGLAEKQDDPVTADLIAGRSARHDEIGSKRATLAACRRQLMRPAFPSMRRTLPD</sequence>
<gene>
    <name evidence="1" type="ORF">DEA8626_02534</name>
</gene>
<name>A0A2R8BJJ9_9RHOB</name>
<dbReference type="EMBL" id="OMOQ01000002">
    <property type="protein sequence ID" value="SPH23471.1"/>
    <property type="molecule type" value="Genomic_DNA"/>
</dbReference>
<accession>A0A2R8BJJ9</accession>